<keyword evidence="10" id="KW-1185">Reference proteome</keyword>
<dbReference type="HOGENOM" id="CLU_325837_0_0_1"/>
<dbReference type="PhylomeDB" id="Q54V40"/>
<evidence type="ECO:0000256" key="5">
    <source>
        <dbReference type="SAM" id="Phobius"/>
    </source>
</evidence>
<keyword evidence="5" id="KW-1133">Transmembrane helix</keyword>
<comment type="subcellular location">
    <subcellularLocation>
        <location evidence="1">Membrane</location>
    </subcellularLocation>
</comment>
<keyword evidence="2 6" id="KW-0732">Signal</keyword>
<dbReference type="eggNOG" id="ENOG502RHZ3">
    <property type="taxonomic scope" value="Eukaryota"/>
</dbReference>
<sequence>MEKKIILLILFLFSIFKSGHSVGRPMSVDVIFDEKSFSITFESFRSYPTRLILYQNETTPRYEMAPNYFNCSLVIGNRRHCSFHSDEPFSRLWGSIESKVCAREVSSPVEECSFDLSSLDYPFVTNLKYSNKPKTSGGDIVITGNYLRSRGGPNHILTTFDYMTSFVVKGNFSDPSFDCNNITVVVPPGSGYFEFAFDETGDNLFPFSYESPKISSTFFDGGYLILSINGDNFFTDKSLVEVYFDDIKQTNFIISVNHTQIQVNNVNRPDLGPISISVKVNEIPAEKNYTHCFPPLIISVSSVSNYSDGIVTIQGDKLFSTLNSSFTPSITIGNKQCTYIKSNTNELKCKLDPNQNGGKNLPVNVNFGGCNSINPHSVTLTYNTPTLSSGSYSNGFVTLIGTHFGKNEESFVQLYGNGINDNIKIDQLNVSSDEKNLTFKLPLLRCSTFNINFTRVKLVGSNMTSNTISISASSLLINVINRPNLSNGSLNIEIYYMDCPISSSSQPSITVGNSSSSTQCSTPSLQYSNSSFYVTTCSTPYGTGINKQFIFQLNSDTISDEYSYAPPNIENRKFSKGQYNITFYGNNFGNSISYIKVYFNGNDISSEILTLTNNQLTIKTLNSYENGPINITVDGIKMESLFNLKFPPVIYGIINKDNKTIACGGFITVSGKNLLSNGDEFKVKVLANYKNTTIIVQNEKILIVRADCKESQLSVSTYIGEDLGPNAILTYLKPMITVIPTIKNNKDGISISVGGVSLSGIIYASLVVSSTNVSLSCNLQCSLSPNETLYDSNPKLSSNETDITNSTDCLSCHSNSFVNETSGVLYLQFSSTSFHYDVKIEEIQLPLSPPSSNGRSSKLSGGQLQVFQLFVLVILLVLSSFTINQ</sequence>
<dbReference type="Proteomes" id="UP000002195">
    <property type="component" value="Unassembled WGS sequence"/>
</dbReference>
<keyword evidence="5" id="KW-0812">Transmembrane</keyword>
<evidence type="ECO:0000259" key="8">
    <source>
        <dbReference type="Pfam" id="PF24612"/>
    </source>
</evidence>
<organism evidence="9 10">
    <name type="scientific">Dictyostelium discoideum</name>
    <name type="common">Social amoeba</name>
    <dbReference type="NCBI Taxonomy" id="44689"/>
    <lineage>
        <taxon>Eukaryota</taxon>
        <taxon>Amoebozoa</taxon>
        <taxon>Evosea</taxon>
        <taxon>Eumycetozoa</taxon>
        <taxon>Dictyostelia</taxon>
        <taxon>Dictyosteliales</taxon>
        <taxon>Dictyosteliaceae</taxon>
        <taxon>Dictyostelium</taxon>
    </lineage>
</organism>
<evidence type="ECO:0000313" key="10">
    <source>
        <dbReference type="Proteomes" id="UP000002195"/>
    </source>
</evidence>
<dbReference type="InterPro" id="IPR014756">
    <property type="entry name" value="Ig_E-set"/>
</dbReference>
<dbReference type="FunCoup" id="Q54V40">
    <property type="interactions" value="1"/>
</dbReference>
<dbReference type="GeneID" id="8622650"/>
<feature type="domain" description="TgrO1-like immunoglobulin-like" evidence="8">
    <location>
        <begin position="130"/>
        <end position="209"/>
    </location>
</feature>
<evidence type="ECO:0000256" key="2">
    <source>
        <dbReference type="ARBA" id="ARBA00022729"/>
    </source>
</evidence>
<keyword evidence="3 5" id="KW-0472">Membrane</keyword>
<feature type="chain" id="PRO_5004249437" evidence="6">
    <location>
        <begin position="22"/>
        <end position="885"/>
    </location>
</feature>
<feature type="transmembrane region" description="Helical" evidence="5">
    <location>
        <begin position="866"/>
        <end position="883"/>
    </location>
</feature>
<comment type="caution">
    <text evidence="9">The sequence shown here is derived from an EMBL/GenBank/DDBJ whole genome shotgun (WGS) entry which is preliminary data.</text>
</comment>
<dbReference type="InterPro" id="IPR013783">
    <property type="entry name" value="Ig-like_fold"/>
</dbReference>
<feature type="domain" description="TgrO1-like immunoglobulin-like" evidence="8">
    <location>
        <begin position="386"/>
        <end position="453"/>
    </location>
</feature>
<accession>Q54V40</accession>
<dbReference type="PANTHER" id="PTHR31341">
    <property type="entry name" value="IPT/TIG DOMAIN-CONTAINING PROTEIN-RELATED-RELATED"/>
    <property type="match status" value="1"/>
</dbReference>
<evidence type="ECO:0000256" key="4">
    <source>
        <dbReference type="ARBA" id="ARBA00023180"/>
    </source>
</evidence>
<dbReference type="KEGG" id="ddi:DDB_G0280635"/>
<dbReference type="SUPFAM" id="SSF81296">
    <property type="entry name" value="E set domains"/>
    <property type="match status" value="2"/>
</dbReference>
<dbReference type="InterPro" id="IPR052014">
    <property type="entry name" value="Dictyostelium_Tiger"/>
</dbReference>
<evidence type="ECO:0000256" key="1">
    <source>
        <dbReference type="ARBA" id="ARBA00004370"/>
    </source>
</evidence>
<dbReference type="AlphaFoldDB" id="Q54V40"/>
<dbReference type="RefSeq" id="XP_641091.1">
    <property type="nucleotide sequence ID" value="XM_635999.1"/>
</dbReference>
<evidence type="ECO:0000256" key="6">
    <source>
        <dbReference type="SAM" id="SignalP"/>
    </source>
</evidence>
<dbReference type="GO" id="GO:0031152">
    <property type="term" value="P:aggregation involved in sorocarp development"/>
    <property type="evidence" value="ECO:0000318"/>
    <property type="project" value="GO_Central"/>
</dbReference>
<name>Q54V40_DICDI</name>
<evidence type="ECO:0000313" key="9">
    <source>
        <dbReference type="EMBL" id="EAL67119.1"/>
    </source>
</evidence>
<proteinExistence type="predicted"/>
<protein>
    <submittedName>
        <fullName evidence="9">IPT/TIG domain-containing protein</fullName>
    </submittedName>
</protein>
<gene>
    <name evidence="9" type="primary">tgrC2</name>
    <name evidence="9" type="ORF">DDB_G0280635</name>
</gene>
<dbReference type="InterPro" id="IPR057594">
    <property type="entry name" value="TgrO1-like_Ig"/>
</dbReference>
<reference evidence="9 10" key="1">
    <citation type="journal article" date="2005" name="Nature">
        <title>The genome of the social amoeba Dictyostelium discoideum.</title>
        <authorList>
            <consortium name="The Dictyostelium discoideum Sequencing Consortium"/>
            <person name="Eichinger L."/>
            <person name="Pachebat J.A."/>
            <person name="Glockner G."/>
            <person name="Rajandream M.A."/>
            <person name="Sucgang R."/>
            <person name="Berriman M."/>
            <person name="Song J."/>
            <person name="Olsen R."/>
            <person name="Szafranski K."/>
            <person name="Xu Q."/>
            <person name="Tunggal B."/>
            <person name="Kummerfeld S."/>
            <person name="Madera M."/>
            <person name="Konfortov B.A."/>
            <person name="Rivero F."/>
            <person name="Bankier A.T."/>
            <person name="Lehmann R."/>
            <person name="Hamlin N."/>
            <person name="Davies R."/>
            <person name="Gaudet P."/>
            <person name="Fey P."/>
            <person name="Pilcher K."/>
            <person name="Chen G."/>
            <person name="Saunders D."/>
            <person name="Sodergren E."/>
            <person name="Davis P."/>
            <person name="Kerhornou A."/>
            <person name="Nie X."/>
            <person name="Hall N."/>
            <person name="Anjard C."/>
            <person name="Hemphill L."/>
            <person name="Bason N."/>
            <person name="Farbrother P."/>
            <person name="Desany B."/>
            <person name="Just E."/>
            <person name="Morio T."/>
            <person name="Rost R."/>
            <person name="Churcher C."/>
            <person name="Cooper J."/>
            <person name="Haydock S."/>
            <person name="van Driessche N."/>
            <person name="Cronin A."/>
            <person name="Goodhead I."/>
            <person name="Muzny D."/>
            <person name="Mourier T."/>
            <person name="Pain A."/>
            <person name="Lu M."/>
            <person name="Harper D."/>
            <person name="Lindsay R."/>
            <person name="Hauser H."/>
            <person name="James K."/>
            <person name="Quiles M."/>
            <person name="Madan Babu M."/>
            <person name="Saito T."/>
            <person name="Buchrieser C."/>
            <person name="Wardroper A."/>
            <person name="Felder M."/>
            <person name="Thangavelu M."/>
            <person name="Johnson D."/>
            <person name="Knights A."/>
            <person name="Loulseged H."/>
            <person name="Mungall K."/>
            <person name="Oliver K."/>
            <person name="Price C."/>
            <person name="Quail M.A."/>
            <person name="Urushihara H."/>
            <person name="Hernandez J."/>
            <person name="Rabbinowitsch E."/>
            <person name="Steffen D."/>
            <person name="Sanders M."/>
            <person name="Ma J."/>
            <person name="Kohara Y."/>
            <person name="Sharp S."/>
            <person name="Simmonds M."/>
            <person name="Spiegler S."/>
            <person name="Tivey A."/>
            <person name="Sugano S."/>
            <person name="White B."/>
            <person name="Walker D."/>
            <person name="Woodward J."/>
            <person name="Winckler T."/>
            <person name="Tanaka Y."/>
            <person name="Shaulsky G."/>
            <person name="Schleicher M."/>
            <person name="Weinstock G."/>
            <person name="Rosenthal A."/>
            <person name="Cox E.C."/>
            <person name="Chisholm R.L."/>
            <person name="Gibbs R."/>
            <person name="Loomis W.F."/>
            <person name="Platzer M."/>
            <person name="Kay R.R."/>
            <person name="Williams J."/>
            <person name="Dear P.H."/>
            <person name="Noegel A.A."/>
            <person name="Barrell B."/>
            <person name="Kuspa A."/>
        </authorList>
    </citation>
    <scope>NUCLEOTIDE SEQUENCE [LARGE SCALE GENOMIC DNA]</scope>
    <source>
        <strain evidence="9 10">AX4</strain>
    </source>
</reference>
<evidence type="ECO:0000256" key="3">
    <source>
        <dbReference type="ARBA" id="ARBA00023136"/>
    </source>
</evidence>
<evidence type="ECO:0000259" key="7">
    <source>
        <dbReference type="Pfam" id="PF01833"/>
    </source>
</evidence>
<dbReference type="PaxDb" id="44689-DDB0304729"/>
<dbReference type="InParanoid" id="Q54V40"/>
<dbReference type="Gene3D" id="2.60.40.10">
    <property type="entry name" value="Immunoglobulins"/>
    <property type="match status" value="3"/>
</dbReference>
<feature type="signal peptide" evidence="6">
    <location>
        <begin position="1"/>
        <end position="21"/>
    </location>
</feature>
<dbReference type="CDD" id="cd00603">
    <property type="entry name" value="IPT_PCSR"/>
    <property type="match status" value="1"/>
</dbReference>
<dbReference type="EMBL" id="AAFI02000037">
    <property type="protein sequence ID" value="EAL67119.1"/>
    <property type="molecule type" value="Genomic_DNA"/>
</dbReference>
<dbReference type="Pfam" id="PF24612">
    <property type="entry name" value="Ig_TgrO1"/>
    <property type="match status" value="2"/>
</dbReference>
<dbReference type="Pfam" id="PF01833">
    <property type="entry name" value="TIG"/>
    <property type="match status" value="2"/>
</dbReference>
<dbReference type="InterPro" id="IPR002909">
    <property type="entry name" value="IPT_dom"/>
</dbReference>
<dbReference type="GO" id="GO:0009897">
    <property type="term" value="C:external side of plasma membrane"/>
    <property type="evidence" value="ECO:0000318"/>
    <property type="project" value="GO_Central"/>
</dbReference>
<feature type="domain" description="IPT/TIG" evidence="7">
    <location>
        <begin position="295"/>
        <end position="382"/>
    </location>
</feature>
<dbReference type="SMR" id="Q54V40"/>
<keyword evidence="4" id="KW-0325">Glycoprotein</keyword>
<dbReference type="PANTHER" id="PTHR31341:SF4">
    <property type="entry name" value="IPT_TIG DOMAIN-CONTAINING PROTEIN-RELATED"/>
    <property type="match status" value="1"/>
</dbReference>
<dbReference type="dictyBase" id="DDB_G0280635">
    <property type="gene designation" value="tgrC2"/>
</dbReference>
<dbReference type="OMA" id="TEYPRSN"/>
<feature type="domain" description="IPT/TIG" evidence="7">
    <location>
        <begin position="574"/>
        <end position="635"/>
    </location>
</feature>
<dbReference type="VEuPathDB" id="AmoebaDB:DDB_G0280635"/>
<dbReference type="GO" id="GO:0098742">
    <property type="term" value="P:cell-cell adhesion via plasma-membrane adhesion molecules"/>
    <property type="evidence" value="ECO:0000318"/>
    <property type="project" value="GO_Central"/>
</dbReference>